<keyword evidence="3 5" id="KW-0732">Signal</keyword>
<dbReference type="PROSITE" id="PS01039">
    <property type="entry name" value="SBP_BACTERIAL_3"/>
    <property type="match status" value="1"/>
</dbReference>
<dbReference type="InterPro" id="IPR001638">
    <property type="entry name" value="Solute-binding_3/MltF_N"/>
</dbReference>
<feature type="domain" description="Ionotropic glutamate receptor C-terminal" evidence="7">
    <location>
        <begin position="25"/>
        <end position="244"/>
    </location>
</feature>
<evidence type="ECO:0000256" key="1">
    <source>
        <dbReference type="ARBA" id="ARBA00004196"/>
    </source>
</evidence>
<feature type="chain" id="PRO_5008262337" evidence="5">
    <location>
        <begin position="24"/>
        <end position="247"/>
    </location>
</feature>
<dbReference type="STRING" id="1592317.DPF_0801"/>
<comment type="caution">
    <text evidence="8">The sequence shown here is derived from an EMBL/GenBank/DDBJ whole genome shotgun (WGS) entry which is preliminary data.</text>
</comment>
<dbReference type="InterPro" id="IPR018313">
    <property type="entry name" value="SBP_3_CS"/>
</dbReference>
<accession>A0A194AH60</accession>
<dbReference type="PANTHER" id="PTHR35936:SF38">
    <property type="entry name" value="GLUTAMINE-BINDING PERIPLASMIC PROTEIN"/>
    <property type="match status" value="1"/>
</dbReference>
<dbReference type="Pfam" id="PF00497">
    <property type="entry name" value="SBP_bac_3"/>
    <property type="match status" value="1"/>
</dbReference>
<comment type="similarity">
    <text evidence="2 4">Belongs to the bacterial solute-binding protein 3 family.</text>
</comment>
<dbReference type="SUPFAM" id="SSF53850">
    <property type="entry name" value="Periplasmic binding protein-like II"/>
    <property type="match status" value="1"/>
</dbReference>
<protein>
    <submittedName>
        <fullName evidence="8">Glutamine ABC transporter substrate-bindnig protein</fullName>
    </submittedName>
</protein>
<keyword evidence="9" id="KW-1185">Reference proteome</keyword>
<dbReference type="Proteomes" id="UP000095200">
    <property type="component" value="Unassembled WGS sequence"/>
</dbReference>
<evidence type="ECO:0000313" key="8">
    <source>
        <dbReference type="EMBL" id="GAU08099.1"/>
    </source>
</evidence>
<sequence>MQRIAIVLLAGLMLCCLAGNAAAKKLVVACDTAFMPFEYKDTKTGKYVGFDIDLWDAVAKDLGLEYELQPMAFNGIVPALQTGNVDVGIAGMTIKSQRMEVIDFAYPYYQSGLRLLVRSDNTDIKSVEDLKDKVVATKIGTSSVDFVKPYTTKPIRKFQDQDAAFMELRSGGADAVIFDKPVVEYYAKDAGKDAVKVVGPVYAGQYYGIGFPQGSPLRKKVSISILKLMESGEYAKIYKKWFGVDPL</sequence>
<dbReference type="Gene3D" id="3.40.190.10">
    <property type="entry name" value="Periplasmic binding protein-like II"/>
    <property type="match status" value="2"/>
</dbReference>
<name>A0A194AH60_9BACT</name>
<dbReference type="EMBL" id="BDFE01000009">
    <property type="protein sequence ID" value="GAU08099.1"/>
    <property type="molecule type" value="Genomic_DNA"/>
</dbReference>
<organism evidence="8 9">
    <name type="scientific">Desulfoplanes formicivorans</name>
    <dbReference type="NCBI Taxonomy" id="1592317"/>
    <lineage>
        <taxon>Bacteria</taxon>
        <taxon>Pseudomonadati</taxon>
        <taxon>Thermodesulfobacteriota</taxon>
        <taxon>Desulfovibrionia</taxon>
        <taxon>Desulfovibrionales</taxon>
        <taxon>Desulfoplanaceae</taxon>
        <taxon>Desulfoplanes</taxon>
    </lineage>
</organism>
<dbReference type="InterPro" id="IPR001320">
    <property type="entry name" value="Iontro_rcpt_C"/>
</dbReference>
<proteinExistence type="inferred from homology"/>
<comment type="subcellular location">
    <subcellularLocation>
        <location evidence="1">Cell envelope</location>
    </subcellularLocation>
</comment>
<reference evidence="9" key="1">
    <citation type="submission" date="2016-06" db="EMBL/GenBank/DDBJ databases">
        <title>Draft genome sequence of Desulfoplanes formicivorans strain Pf12B.</title>
        <authorList>
            <person name="Watanabe M."/>
            <person name="Kojima H."/>
            <person name="Fukui M."/>
        </authorList>
    </citation>
    <scope>NUCLEOTIDE SEQUENCE [LARGE SCALE GENOMIC DNA]</scope>
    <source>
        <strain evidence="9">Pf12B</strain>
    </source>
</reference>
<evidence type="ECO:0000259" key="6">
    <source>
        <dbReference type="SMART" id="SM00062"/>
    </source>
</evidence>
<dbReference type="AlphaFoldDB" id="A0A194AH60"/>
<dbReference type="OrthoDB" id="5419093at2"/>
<evidence type="ECO:0000256" key="4">
    <source>
        <dbReference type="RuleBase" id="RU003744"/>
    </source>
</evidence>
<gene>
    <name evidence="8" type="ORF">DPF_0801</name>
</gene>
<dbReference type="NCBIfam" id="NF007029">
    <property type="entry name" value="PRK09495.1"/>
    <property type="match status" value="1"/>
</dbReference>
<evidence type="ECO:0000256" key="2">
    <source>
        <dbReference type="ARBA" id="ARBA00010333"/>
    </source>
</evidence>
<dbReference type="GO" id="GO:0015276">
    <property type="term" value="F:ligand-gated monoatomic ion channel activity"/>
    <property type="evidence" value="ECO:0007669"/>
    <property type="project" value="InterPro"/>
</dbReference>
<dbReference type="GO" id="GO:0030313">
    <property type="term" value="C:cell envelope"/>
    <property type="evidence" value="ECO:0007669"/>
    <property type="project" value="UniProtKB-SubCell"/>
</dbReference>
<feature type="signal peptide" evidence="5">
    <location>
        <begin position="1"/>
        <end position="23"/>
    </location>
</feature>
<dbReference type="GO" id="GO:0016020">
    <property type="term" value="C:membrane"/>
    <property type="evidence" value="ECO:0007669"/>
    <property type="project" value="InterPro"/>
</dbReference>
<dbReference type="RefSeq" id="WP_069857599.1">
    <property type="nucleotide sequence ID" value="NZ_BDFE01000009.1"/>
</dbReference>
<dbReference type="SMART" id="SM00062">
    <property type="entry name" value="PBPb"/>
    <property type="match status" value="1"/>
</dbReference>
<dbReference type="PANTHER" id="PTHR35936">
    <property type="entry name" value="MEMBRANE-BOUND LYTIC MUREIN TRANSGLYCOSYLASE F"/>
    <property type="match status" value="1"/>
</dbReference>
<evidence type="ECO:0000259" key="7">
    <source>
        <dbReference type="SMART" id="SM00079"/>
    </source>
</evidence>
<dbReference type="SMART" id="SM00079">
    <property type="entry name" value="PBPe"/>
    <property type="match status" value="1"/>
</dbReference>
<evidence type="ECO:0000256" key="3">
    <source>
        <dbReference type="ARBA" id="ARBA00022729"/>
    </source>
</evidence>
<evidence type="ECO:0000313" key="9">
    <source>
        <dbReference type="Proteomes" id="UP000095200"/>
    </source>
</evidence>
<feature type="domain" description="Solute-binding protein family 3/N-terminal" evidence="6">
    <location>
        <begin position="25"/>
        <end position="245"/>
    </location>
</feature>
<evidence type="ECO:0000256" key="5">
    <source>
        <dbReference type="SAM" id="SignalP"/>
    </source>
</evidence>